<feature type="compositionally biased region" description="Acidic residues" evidence="4">
    <location>
        <begin position="2048"/>
        <end position="2057"/>
    </location>
</feature>
<dbReference type="PROSITE" id="PS50158">
    <property type="entry name" value="ZF_CCHC"/>
    <property type="match status" value="1"/>
</dbReference>
<dbReference type="SUPFAM" id="SSF117281">
    <property type="entry name" value="Kelch motif"/>
    <property type="match status" value="2"/>
</dbReference>
<evidence type="ECO:0000259" key="8">
    <source>
        <dbReference type="PROSITE" id="PS50800"/>
    </source>
</evidence>
<dbReference type="PROSITE" id="PS50800">
    <property type="entry name" value="SAP"/>
    <property type="match status" value="1"/>
</dbReference>
<feature type="domain" description="CCHC-type" evidence="7">
    <location>
        <begin position="1646"/>
        <end position="1660"/>
    </location>
</feature>
<keyword evidence="5" id="KW-0472">Membrane</keyword>
<feature type="region of interest" description="Disordered" evidence="4">
    <location>
        <begin position="2456"/>
        <end position="2536"/>
    </location>
</feature>
<keyword evidence="3" id="KW-0862">Zinc</keyword>
<feature type="region of interest" description="Disordered" evidence="4">
    <location>
        <begin position="2552"/>
        <end position="2576"/>
    </location>
</feature>
<feature type="compositionally biased region" description="Basic residues" evidence="4">
    <location>
        <begin position="1620"/>
        <end position="1631"/>
    </location>
</feature>
<protein>
    <submittedName>
        <fullName evidence="9">Leucine-zipper-like transcriptional regulator 1</fullName>
    </submittedName>
</protein>
<feature type="transmembrane region" description="Helical" evidence="5">
    <location>
        <begin position="3189"/>
        <end position="3208"/>
    </location>
</feature>
<organism evidence="9 10">
    <name type="scientific">Symbiodinium microadriaticum</name>
    <name type="common">Dinoflagellate</name>
    <name type="synonym">Zooxanthella microadriatica</name>
    <dbReference type="NCBI Taxonomy" id="2951"/>
    <lineage>
        <taxon>Eukaryota</taxon>
        <taxon>Sar</taxon>
        <taxon>Alveolata</taxon>
        <taxon>Dinophyceae</taxon>
        <taxon>Suessiales</taxon>
        <taxon>Symbiodiniaceae</taxon>
        <taxon>Symbiodinium</taxon>
    </lineage>
</organism>
<dbReference type="SUPFAM" id="SSF57756">
    <property type="entry name" value="Retrovirus zinc finger-like domains"/>
    <property type="match status" value="1"/>
</dbReference>
<proteinExistence type="predicted"/>
<dbReference type="Proteomes" id="UP000186817">
    <property type="component" value="Unassembled WGS sequence"/>
</dbReference>
<feature type="compositionally biased region" description="Basic and acidic residues" evidence="4">
    <location>
        <begin position="783"/>
        <end position="801"/>
    </location>
</feature>
<dbReference type="InterPro" id="IPR001878">
    <property type="entry name" value="Znf_CCHC"/>
</dbReference>
<accession>A0A1Q9E4Z4</accession>
<feature type="domain" description="SAP" evidence="8">
    <location>
        <begin position="2085"/>
        <end position="2119"/>
    </location>
</feature>
<keyword evidence="3" id="KW-0479">Metal-binding</keyword>
<evidence type="ECO:0000256" key="3">
    <source>
        <dbReference type="PROSITE-ProRule" id="PRU00047"/>
    </source>
</evidence>
<feature type="transmembrane region" description="Helical" evidence="5">
    <location>
        <begin position="976"/>
        <end position="994"/>
    </location>
</feature>
<dbReference type="GO" id="GO:0006508">
    <property type="term" value="P:proteolysis"/>
    <property type="evidence" value="ECO:0007669"/>
    <property type="project" value="InterPro"/>
</dbReference>
<feature type="compositionally biased region" description="Basic and acidic residues" evidence="4">
    <location>
        <begin position="2029"/>
        <end position="2047"/>
    </location>
</feature>
<feature type="signal peptide" evidence="6">
    <location>
        <begin position="1"/>
        <end position="25"/>
    </location>
</feature>
<feature type="compositionally biased region" description="Low complexity" evidence="4">
    <location>
        <begin position="2491"/>
        <end position="2516"/>
    </location>
</feature>
<feature type="transmembrane region" description="Helical" evidence="5">
    <location>
        <begin position="943"/>
        <end position="964"/>
    </location>
</feature>
<feature type="region of interest" description="Disordered" evidence="4">
    <location>
        <begin position="2029"/>
        <end position="2059"/>
    </location>
</feature>
<dbReference type="GO" id="GO:0004190">
    <property type="term" value="F:aspartic-type endopeptidase activity"/>
    <property type="evidence" value="ECO:0007669"/>
    <property type="project" value="InterPro"/>
</dbReference>
<dbReference type="InterPro" id="IPR003034">
    <property type="entry name" value="SAP_dom"/>
</dbReference>
<dbReference type="GO" id="GO:0003676">
    <property type="term" value="F:nucleic acid binding"/>
    <property type="evidence" value="ECO:0007669"/>
    <property type="project" value="InterPro"/>
</dbReference>
<dbReference type="OrthoDB" id="10251809at2759"/>
<keyword evidence="5" id="KW-0812">Transmembrane</keyword>
<dbReference type="Pfam" id="PF24681">
    <property type="entry name" value="Kelch_KLHDC2_KLHL20_DRC7"/>
    <property type="match status" value="1"/>
</dbReference>
<evidence type="ECO:0000259" key="7">
    <source>
        <dbReference type="PROSITE" id="PS50158"/>
    </source>
</evidence>
<feature type="compositionally biased region" description="Basic residues" evidence="4">
    <location>
        <begin position="1584"/>
        <end position="1593"/>
    </location>
</feature>
<name>A0A1Q9E4Z4_SYMMI</name>
<feature type="region of interest" description="Disordered" evidence="4">
    <location>
        <begin position="781"/>
        <end position="810"/>
    </location>
</feature>
<sequence>MRPCNLDSLLLFFLVLFSSVSNTQANCWSTLSPSGSPPSERYGAPGAWSSEESRLYIFGGSNGPDPDDKLNELHFFDSQANAWQQLFPSGSPPSARWLHTAVWGSSRLYIFAGESINGISRVNDLYSYGGQADNTWQLLNATGSAPSPRVQHSAAWNPDGRMYIFGGLEDQTNSRLNDLHYYDTQANSWNLVSPSGSPPAGRRYSQAVWNSDGFMYIYGGLDQSDIYLDDLHYFDSQGNSWHQLSPGGSLPGIQANGGIFWSSAESRMYIFAGVGQNTDMHYYDEAYNSWTAVSPAGTPPSSRYEFVSGWSPEEGRFYVWGGRRDDVTSGWDDLHVYQVNCTTTTTTLTTTATTTTTITTTVTTTSKTLSSTSATSTSTQATVTTSNDDVTDVDHNICIRNWDHFHQHADKFEPHNNIKHHNNHNNVEHNRHHNNVEHHRHHNNVAHNRHHNNVECHRHHSNVECHRHHNNVEHHRHHNNVECHRHHNNVERHSHHNNIERSKRHNVERNKLHNNSLKHGIQQNGRQYCRVCCGYGAQQRSSCESLPDVLDTAFVNFSTEQNASIILPAEVVGGNASDFILVLTEVAQGAIPEVEVDGQSREVLASLDASLINRTSLRQQRIDLDDFAIYLRLSSESPGPTWTCAFLDGETWSTEGVRIASIEELTARFGESVDTSGFWCATTHLSIFGILDILLDCTNVNVLSYEGLQQILRPAWWLRWPSLSLWLLFGALLLLILLGMMQDAQTHKSGIWRDEYFLTDLPPISGPSRCARCAQGLLHRASSHRDNREGSEHTEPTEAEKASPSLGTVDRGKSQALEALGQRVSALKSLKSGTGQQLKDSVQCQNTLRQAARQHRLHSRTIQAHIWGTNGWIQGSLAVQQSPKLKQLVLDMEDTLPTAFVTVHSSFWYRFWSTLLAVHPVYELLHCDLHITAAKRAKITMDCLLGSLAFVALFFSVDGSAVAARNPSDCPIEQSSLLWIVAISLTAILLNFVPRRLVYAFGSRNFVQASSHRKRQLLLRRAWDLGFWLLGTCLSCFHLLMIMAFLANLGTAHEWKWMASFGLVLLRKLVLVPLLAAIFSFCLDLVGVKTTKAPEKFGLDVEFVAEQGMATPATSSKVWEEKVKELAGRGITIRQLLDFYSRLGQDIMYHFDPDESTTHDVVRQAIIPMSTQTAQAPLGHRGRSFEIVLRLRACSLAALDIWPDLSYEIRVDRMAQAWRRECQAAHGIISLDRGSPAEVAVVEEVFPDEDLTFCVWDFLGNALQSTLPGSSFFWDGFHGDVEMTGSETAVLSVSITSCGAEQDLDDDAGASPSAAPTALTGELVLERLAQAVAQLATASSSNSSQSNWKESKFVKQPELFDPKDLEQELQMWGDWSFRFKSFMMVQDPRFHDDMSQAEVAESFVSFADYPDDRKERAVRLYALLSSYLRGRPLKLLRATQNADGFRVWRQLKDELAPRTRPRTLALAQALTRFPPYKENSSLLDYILSFERLVGDYEAISPHKYAADLKIATLLSGLPAEMRRYLQMQVNEKSTYEDIREKILQYERSSSSWSSETVLRSLGIGVVNQSDPTAMDVDRVENKGKKGKKGKGKFFGKGGKDKGKNAPHWGQPWGKDTKGKQPGKGKKDKGKNRKGDGGKSRKPNAVCFVCGKPGHFAAECRHRVNQVQADDTASTASTAPTSATALNRGAPKVQRVDLCALEESDNEDIAITFFNEIRRLGVEEHAVADQVAADSSAEPELCHDSCLWYRMHSSESEGETLELRAVGDTGLHEVILDSGADCTVLPLEQFGHVGVEGEKQATLLDAQGNHIPQSSTRQRVVFEVVGSDGEIIQFVDQAILVKVKQPLFCFGKMLKSLWTPMKVDGEWYMQKDGSQFGVHWAKNSLAANMRIYRVHDGSQLVREDVAPDSPKASVIPLELRMVVAMKESLESHANTPGWSLSTEGWPAHMAVAAKGTLDASDRFDPDEWPLRLTLLWRGSNHYEIFEGGEYWGPSSPGNSPKYLEFDSKEKKVLTFLLKDSIDFEVLGEILDTREPPADPRPDPPAAERDEMEVDEEDAERPMIGPAPVEVDAEDQEAIQVNGVVLSELSSLRELRVACRFLGLSKNGAKAAVWQRLKREVAMARLKSGVQASEAVQKQFEREPLTEALPKPPDDPALIELHEITHMPRAPWCEACVASRSREDNYSDTQPKREFPLISIDYMFTKTEGDEKPLCTHLVCVDSQSKYVHVVGLDRKGGSSLRYATQEILRLTSALGYPKIGLRYDTEPSMRQLAAAVQTGRLRMGLVTMLEPVAPHSTAHGALHAERYISTVRNLGNCLLATVRQRTGLKIHSDDPLFTWAYVHAGFLVSRFSVHNDGCTSHELVHGRPYAQKLCPFGCAVYAQVLPRNKSKGEPWKPFVWLGRTDLGQLHILANASGIHFARTVRRSPKNYDVELLKTMKGVPSDFSLESIPLKHRKKESSRVPVLVAVDPPPPAAGEGSHAEGGNTEGGVAPEAPSSSSSSSSPPSSAASPPASSAREGDMSRSLPGESNGSSMSEELIPDNMVARTLEQDLPTGHEPEPSDLFGQGDGDDDADAGVDWDLEGILEDGKRRAYEEGPPCLGADDLCALDLEMDKVEEKRLLDMGVLKPLVDSGRKENMVKLSCKFVRDWRFRDGWVRRSRLVAREFRFLQPDLCDLYSPASLASLQKLFAALACSNHDLVILCGDVKDAYLCVEQRRPTYIETARGVCYELLFNLPGQRSGARDWYEKFRQILEGDNLTAFSGAPALFLEPQSMGVLTHVDDVEAVCLASRGEQLKKHCAKAGLNISWEGPLSLDGGSCKFLKRKMFSVEGGIQIEQDKKHIAKLVELTGVGNATGKNTPCPASPHVVNKQDEELLLGEQYDIYRTSIGVLLYLGPDRPDILYAVKVLSSRTTTPRNHEWKLLCHLVRYLKKHDDWGLLFTKAWPGRTLEQRCLKAERPDGGGYASSNPFDGEHLLESVSDASWGSEPGKLSVSCSIIYLNGNPIYITNKRQKSVVLSSCESELHGSLLSLQEAILIKSVIEELTKNTCKLVHRVDSSSCRALLNREGLGGLKHVDLHYLWCQEKRKAGVYSVSPIGTKHCPADIGTKAHAFARCSLLSYMIGVCDGAGKPIGEDEFTRSWESEALRRLFAKTSGPKQSTLNLKRILAFSLVDGAFGMSMDNVTTPVNIALLFAVIFGMALYFVYVVYYNNLASIGTTTRSRTSSAIPWRFGWLLLYVNFVVFTFGKDTSTSTSSSASTHVGYFKKFYNNIVEHQDLVFFGILFIMFAGVFVCMAPKKKKESDNNEKEELSDEMKGRIHQWLTDNVLPLLGVDPASSSSTGSAVPPLPADEEQDEWALLGGGTPPEVRRQELYRDNGIEYDSGIIHGWRGTSTPMPAPTPEPVAETSTEVWVIGELRKNKGFHRTCCGQVRKARSQRPGDLKALNNMTGQVSQEMDSDKGYAYATIVNHQPCVAVRMVTHSWRNKFTFLLSAILADALQAETYDQVAEVLRSRELNKLAQKLKEAGKLDVPYWVCAFSVNQHAGICGMPPPEDSTKVAITPCRCKTAKHFSGDLSVARRFHSAISARQRSGGPLVVSIIGSFKGIRMMPMLFIYASGTVQIHFLTSRDLSGVGDAILGRDVVSERLVEVVLQLHFAIGGFNPLAMGLHFASSANNEDNPLMGGIEAAIQLVARKL</sequence>
<keyword evidence="2" id="KW-0677">Repeat</keyword>
<comment type="caution">
    <text evidence="9">The sequence shown here is derived from an EMBL/GenBank/DDBJ whole genome shotgun (WGS) entry which is preliminary data.</text>
</comment>
<feature type="transmembrane region" description="Helical" evidence="5">
    <location>
        <begin position="3277"/>
        <end position="3295"/>
    </location>
</feature>
<feature type="transmembrane region" description="Helical" evidence="5">
    <location>
        <begin position="3229"/>
        <end position="3246"/>
    </location>
</feature>
<dbReference type="PANTHER" id="PTHR46093">
    <property type="entry name" value="ACYL-COA-BINDING DOMAIN-CONTAINING PROTEIN 5"/>
    <property type="match status" value="1"/>
</dbReference>
<dbReference type="GO" id="GO:0008270">
    <property type="term" value="F:zinc ion binding"/>
    <property type="evidence" value="ECO:0007669"/>
    <property type="project" value="UniProtKB-KW"/>
</dbReference>
<dbReference type="CDD" id="cd09272">
    <property type="entry name" value="RNase_HI_RT_Ty1"/>
    <property type="match status" value="1"/>
</dbReference>
<evidence type="ECO:0000256" key="6">
    <source>
        <dbReference type="SAM" id="SignalP"/>
    </source>
</evidence>
<dbReference type="PANTHER" id="PTHR46093:SF18">
    <property type="entry name" value="FIBRONECTIN TYPE-III DOMAIN-CONTAINING PROTEIN"/>
    <property type="match status" value="1"/>
</dbReference>
<evidence type="ECO:0000256" key="5">
    <source>
        <dbReference type="SAM" id="Phobius"/>
    </source>
</evidence>
<evidence type="ECO:0000256" key="2">
    <source>
        <dbReference type="ARBA" id="ARBA00022737"/>
    </source>
</evidence>
<evidence type="ECO:0000313" key="10">
    <source>
        <dbReference type="Proteomes" id="UP000186817"/>
    </source>
</evidence>
<dbReference type="InterPro" id="IPR015915">
    <property type="entry name" value="Kelch-typ_b-propeller"/>
</dbReference>
<dbReference type="Gene3D" id="2.120.10.80">
    <property type="entry name" value="Kelch-type beta propeller"/>
    <property type="match status" value="2"/>
</dbReference>
<keyword evidence="6" id="KW-0732">Signal</keyword>
<dbReference type="SMART" id="SM00343">
    <property type="entry name" value="ZnF_C2HC"/>
    <property type="match status" value="1"/>
</dbReference>
<keyword evidence="10" id="KW-1185">Reference proteome</keyword>
<keyword evidence="5" id="KW-1133">Transmembrane helix</keyword>
<keyword evidence="1" id="KW-0880">Kelch repeat</keyword>
<dbReference type="Gene3D" id="4.10.60.10">
    <property type="entry name" value="Zinc finger, CCHC-type"/>
    <property type="match status" value="1"/>
</dbReference>
<feature type="transmembrane region" description="Helical" evidence="5">
    <location>
        <begin position="716"/>
        <end position="738"/>
    </location>
</feature>
<feature type="transmembrane region" description="Helical" evidence="5">
    <location>
        <begin position="1025"/>
        <end position="1049"/>
    </location>
</feature>
<dbReference type="Pfam" id="PF00098">
    <property type="entry name" value="zf-CCHC"/>
    <property type="match status" value="1"/>
</dbReference>
<evidence type="ECO:0000256" key="4">
    <source>
        <dbReference type="SAM" id="MobiDB-lite"/>
    </source>
</evidence>
<keyword evidence="3" id="KW-0863">Zinc-finger</keyword>
<feature type="chain" id="PRO_5012932141" evidence="6">
    <location>
        <begin position="26"/>
        <end position="3695"/>
    </location>
</feature>
<evidence type="ECO:0000256" key="1">
    <source>
        <dbReference type="ARBA" id="ARBA00022441"/>
    </source>
</evidence>
<reference evidence="9 10" key="1">
    <citation type="submission" date="2016-02" db="EMBL/GenBank/DDBJ databases">
        <title>Genome analysis of coral dinoflagellate symbionts highlights evolutionary adaptations to a symbiotic lifestyle.</title>
        <authorList>
            <person name="Aranda M."/>
            <person name="Li Y."/>
            <person name="Liew Y.J."/>
            <person name="Baumgarten S."/>
            <person name="Simakov O."/>
            <person name="Wilson M."/>
            <person name="Piel J."/>
            <person name="Ashoor H."/>
            <person name="Bougouffa S."/>
            <person name="Bajic V.B."/>
            <person name="Ryu T."/>
            <person name="Ravasi T."/>
            <person name="Bayer T."/>
            <person name="Micklem G."/>
            <person name="Kim H."/>
            <person name="Bhak J."/>
            <person name="Lajeunesse T.C."/>
            <person name="Voolstra C.R."/>
        </authorList>
    </citation>
    <scope>NUCLEOTIDE SEQUENCE [LARGE SCALE GENOMIC DNA]</scope>
    <source>
        <strain evidence="9 10">CCMP2467</strain>
    </source>
</reference>
<dbReference type="InterPro" id="IPR001969">
    <property type="entry name" value="Aspartic_peptidase_AS"/>
</dbReference>
<gene>
    <name evidence="9" type="primary">LZTR1</name>
    <name evidence="9" type="ORF">AK812_SmicGene14685</name>
</gene>
<evidence type="ECO:0000313" key="9">
    <source>
        <dbReference type="EMBL" id="OLQ02469.1"/>
    </source>
</evidence>
<dbReference type="InterPro" id="IPR036875">
    <property type="entry name" value="Znf_CCHC_sf"/>
</dbReference>
<feature type="region of interest" description="Disordered" evidence="4">
    <location>
        <begin position="1574"/>
        <end position="1643"/>
    </location>
</feature>
<dbReference type="EMBL" id="LSRX01000263">
    <property type="protein sequence ID" value="OLQ02469.1"/>
    <property type="molecule type" value="Genomic_DNA"/>
</dbReference>
<dbReference type="PROSITE" id="PS00141">
    <property type="entry name" value="ASP_PROTEASE"/>
    <property type="match status" value="1"/>
</dbReference>